<evidence type="ECO:0000256" key="5">
    <source>
        <dbReference type="ARBA" id="ARBA00022490"/>
    </source>
</evidence>
<dbReference type="CDD" id="cd05008">
    <property type="entry name" value="SIS_GlmS_GlmD_1"/>
    <property type="match status" value="1"/>
</dbReference>
<dbReference type="PROSITE" id="PS51278">
    <property type="entry name" value="GATASE_TYPE_2"/>
    <property type="match status" value="1"/>
</dbReference>
<protein>
    <recommendedName>
        <fullName evidence="4 10">Glutamine--fructose-6-phosphate aminotransferase [isomerizing]</fullName>
        <ecNumber evidence="3 10">2.6.1.16</ecNumber>
    </recommendedName>
    <alternativeName>
        <fullName evidence="10">D-fructose-6-phosphate amidotransferase</fullName>
    </alternativeName>
    <alternativeName>
        <fullName evidence="10">GFAT</fullName>
    </alternativeName>
    <alternativeName>
        <fullName evidence="10">Glucosamine-6-phosphate synthase</fullName>
    </alternativeName>
    <alternativeName>
        <fullName evidence="10">Hexosephosphate aminotransferase</fullName>
    </alternativeName>
    <alternativeName>
        <fullName evidence="10">L-glutamine--D-fructose-6-phosphate amidotransferase</fullName>
    </alternativeName>
</protein>
<dbReference type="PROSITE" id="PS51464">
    <property type="entry name" value="SIS"/>
    <property type="match status" value="2"/>
</dbReference>
<dbReference type="CDD" id="cd00714">
    <property type="entry name" value="GFAT"/>
    <property type="match status" value="1"/>
</dbReference>
<dbReference type="NCBIfam" id="NF001484">
    <property type="entry name" value="PRK00331.1"/>
    <property type="match status" value="1"/>
</dbReference>
<keyword evidence="9" id="KW-0315">Glutamine amidotransferase</keyword>
<evidence type="ECO:0000256" key="1">
    <source>
        <dbReference type="ARBA" id="ARBA00001031"/>
    </source>
</evidence>
<gene>
    <name evidence="10" type="primary">glmS</name>
    <name evidence="13" type="ORF">RUMHYD_02760</name>
</gene>
<dbReference type="PANTHER" id="PTHR10937:SF0">
    <property type="entry name" value="GLUTAMINE--FRUCTOSE-6-PHOSPHATE TRANSAMINASE (ISOMERIZING)"/>
    <property type="match status" value="1"/>
</dbReference>
<dbReference type="InterPro" id="IPR005855">
    <property type="entry name" value="GFAT"/>
</dbReference>
<dbReference type="PATRIC" id="fig|476272.21.peg.890"/>
<dbReference type="InterPro" id="IPR029055">
    <property type="entry name" value="Ntn_hydrolases_N"/>
</dbReference>
<reference evidence="13 14" key="1">
    <citation type="submission" date="2009-01" db="EMBL/GenBank/DDBJ databases">
        <authorList>
            <person name="Fulton L."/>
            <person name="Clifton S."/>
            <person name="Fulton B."/>
            <person name="Xu J."/>
            <person name="Minx P."/>
            <person name="Pepin K.H."/>
            <person name="Johnson M."/>
            <person name="Bhonagiri V."/>
            <person name="Nash W.E."/>
            <person name="Mardis E.R."/>
            <person name="Wilson R.K."/>
        </authorList>
    </citation>
    <scope>NUCLEOTIDE SEQUENCE [LARGE SCALE GENOMIC DNA]</scope>
    <source>
        <strain evidence="14">DSM 10507 / JCM 14656 / S5a33</strain>
    </source>
</reference>
<dbReference type="Gene3D" id="3.60.20.10">
    <property type="entry name" value="Glutamine Phosphoribosylpyrophosphate, subunit 1, domain 1"/>
    <property type="match status" value="1"/>
</dbReference>
<evidence type="ECO:0000256" key="2">
    <source>
        <dbReference type="ARBA" id="ARBA00004496"/>
    </source>
</evidence>
<sequence>MCGIVGYIGDNQAAPILLDGLAKLEYRGYDSAGIAVFDGKEIKMEKVMGRLKVLEELTHGGATMEGTAGIGHTRWATHGCPSDTNAHPHFNKDHSIIVVHNGIIENYAKLKKVLEKKGYEFVSETDTEVLAHLLSEYYNGNPAETIQKVMQRVEGSYALGIMFLDHPNHIYAARKDSPLIVGASKEGNLIASDVPAILRYTRNVYYMENEELVCLSREHIRFYNIDGEPLEKTPVTIEWDIDAAEKGGYEHFMLKEIYEQPKAVRDTLNPRLKDKEINIEELGMSDEDICKIKKILIIACGSAYHAGITGKYVLEGLARIPVEVDLASEFRYRNPIYEPDSLAIIISQSGETADSLAALREAKNHGVRVLGIVNVVGSSIAREADNVMYTWAGPEISVATTKAYSAQLAALYLLTLKFAKVRGVITQDRYLSLQSDLIQLPEQIENLLGMKEKIQRFANRYLAADHMFFIGRGIDYAISLEGSLKLKEISYIHSEAYAAGELKHGTISLIEDNTLVVALATQEQLYPKTISNIVEVKTRGAFVLAVTNFGHKEIEKNADYVIYIPKTDNFFTNSLAIVPLQLFAYYISLGRGLDVDKPRNLAKSVTVE</sequence>
<dbReference type="InterPro" id="IPR035466">
    <property type="entry name" value="GlmS/AgaS_SIS"/>
</dbReference>
<dbReference type="Gene3D" id="3.40.50.10490">
    <property type="entry name" value="Glucose-6-phosphate isomerase like protein, domain 1"/>
    <property type="match status" value="2"/>
</dbReference>
<feature type="domain" description="Glutamine amidotransferase type-2" evidence="11">
    <location>
        <begin position="2"/>
        <end position="218"/>
    </location>
</feature>
<comment type="catalytic activity">
    <reaction evidence="1 10">
        <text>D-fructose 6-phosphate + L-glutamine = D-glucosamine 6-phosphate + L-glutamate</text>
        <dbReference type="Rhea" id="RHEA:13237"/>
        <dbReference type="ChEBI" id="CHEBI:29985"/>
        <dbReference type="ChEBI" id="CHEBI:58359"/>
        <dbReference type="ChEBI" id="CHEBI:58725"/>
        <dbReference type="ChEBI" id="CHEBI:61527"/>
        <dbReference type="EC" id="2.6.1.16"/>
    </reaction>
</comment>
<dbReference type="InterPro" id="IPR046348">
    <property type="entry name" value="SIS_dom_sf"/>
</dbReference>
<dbReference type="FunFam" id="3.40.50.10490:FF:000002">
    <property type="entry name" value="Glutamine--fructose-6-phosphate aminotransferase [isomerizing]"/>
    <property type="match status" value="1"/>
</dbReference>
<dbReference type="GO" id="GO:0097367">
    <property type="term" value="F:carbohydrate derivative binding"/>
    <property type="evidence" value="ECO:0007669"/>
    <property type="project" value="InterPro"/>
</dbReference>
<dbReference type="PANTHER" id="PTHR10937">
    <property type="entry name" value="GLUCOSAMINE--FRUCTOSE-6-PHOSPHATE AMINOTRANSFERASE, ISOMERIZING"/>
    <property type="match status" value="1"/>
</dbReference>
<dbReference type="GO" id="GO:0005975">
    <property type="term" value="P:carbohydrate metabolic process"/>
    <property type="evidence" value="ECO:0007669"/>
    <property type="project" value="UniProtKB-UniRule"/>
</dbReference>
<evidence type="ECO:0000313" key="14">
    <source>
        <dbReference type="Proteomes" id="UP000003100"/>
    </source>
</evidence>
<dbReference type="GO" id="GO:0004360">
    <property type="term" value="F:glutamine-fructose-6-phosphate transaminase (isomerizing) activity"/>
    <property type="evidence" value="ECO:0007669"/>
    <property type="project" value="UniProtKB-UniRule"/>
</dbReference>
<name>C0CPF9_BLAHS</name>
<organism evidence="13 14">
    <name type="scientific">Blautia hydrogenotrophica (strain DSM 10507 / JCM 14656 / S5a33)</name>
    <name type="common">Ruminococcus hydrogenotrophicus</name>
    <dbReference type="NCBI Taxonomy" id="476272"/>
    <lineage>
        <taxon>Bacteria</taxon>
        <taxon>Bacillati</taxon>
        <taxon>Bacillota</taxon>
        <taxon>Clostridia</taxon>
        <taxon>Lachnospirales</taxon>
        <taxon>Lachnospiraceae</taxon>
        <taxon>Blautia</taxon>
    </lineage>
</organism>
<evidence type="ECO:0000256" key="8">
    <source>
        <dbReference type="ARBA" id="ARBA00022737"/>
    </source>
</evidence>
<dbReference type="InterPro" id="IPR047084">
    <property type="entry name" value="GFAT_N"/>
</dbReference>
<keyword evidence="5 10" id="KW-0963">Cytoplasm</keyword>
<keyword evidence="14" id="KW-1185">Reference proteome</keyword>
<dbReference type="EMBL" id="ACBZ01000152">
    <property type="protein sequence ID" value="EEG48356.1"/>
    <property type="molecule type" value="Genomic_DNA"/>
</dbReference>
<dbReference type="Pfam" id="PF13522">
    <property type="entry name" value="GATase_6"/>
    <property type="match status" value="1"/>
</dbReference>
<comment type="subcellular location">
    <subcellularLocation>
        <location evidence="2 10">Cytoplasm</location>
    </subcellularLocation>
</comment>
<accession>C0CPF9</accession>
<dbReference type="SUPFAM" id="SSF56235">
    <property type="entry name" value="N-terminal nucleophile aminohydrolases (Ntn hydrolases)"/>
    <property type="match status" value="1"/>
</dbReference>
<dbReference type="Proteomes" id="UP000003100">
    <property type="component" value="Unassembled WGS sequence"/>
</dbReference>
<keyword evidence="8" id="KW-0677">Repeat</keyword>
<dbReference type="HAMAP" id="MF_00164">
    <property type="entry name" value="GlmS"/>
    <property type="match status" value="1"/>
</dbReference>
<comment type="function">
    <text evidence="10">Catalyzes the first step in hexosamine metabolism, converting fructose-6P into glucosamine-6P using glutamine as a nitrogen source.</text>
</comment>
<dbReference type="GO" id="GO:0006002">
    <property type="term" value="P:fructose 6-phosphate metabolic process"/>
    <property type="evidence" value="ECO:0007669"/>
    <property type="project" value="TreeGrafter"/>
</dbReference>
<feature type="initiator methionine" description="Removed" evidence="10">
    <location>
        <position position="1"/>
    </location>
</feature>
<evidence type="ECO:0000256" key="6">
    <source>
        <dbReference type="ARBA" id="ARBA00022576"/>
    </source>
</evidence>
<dbReference type="EC" id="2.6.1.16" evidence="3 10"/>
<proteinExistence type="inferred from homology"/>
<evidence type="ECO:0000313" key="13">
    <source>
        <dbReference type="EMBL" id="EEG48356.1"/>
    </source>
</evidence>
<dbReference type="InterPro" id="IPR001347">
    <property type="entry name" value="SIS_dom"/>
</dbReference>
<evidence type="ECO:0000259" key="12">
    <source>
        <dbReference type="PROSITE" id="PS51464"/>
    </source>
</evidence>
<dbReference type="HOGENOM" id="CLU_012520_5_2_9"/>
<dbReference type="FunFam" id="3.60.20.10:FF:000006">
    <property type="entry name" value="Glutamine--fructose-6-phosphate aminotransferase [isomerizing]"/>
    <property type="match status" value="1"/>
</dbReference>
<feature type="domain" description="SIS" evidence="12">
    <location>
        <begin position="457"/>
        <end position="598"/>
    </location>
</feature>
<dbReference type="RefSeq" id="WP_005950384.1">
    <property type="nucleotide sequence ID" value="NZ_CP136423.1"/>
</dbReference>
<dbReference type="GO" id="GO:0006487">
    <property type="term" value="P:protein N-linked glycosylation"/>
    <property type="evidence" value="ECO:0007669"/>
    <property type="project" value="TreeGrafter"/>
</dbReference>
<dbReference type="InterPro" id="IPR035490">
    <property type="entry name" value="GlmS/FrlB_SIS"/>
</dbReference>
<evidence type="ECO:0000256" key="4">
    <source>
        <dbReference type="ARBA" id="ARBA00016090"/>
    </source>
</evidence>
<dbReference type="NCBIfam" id="TIGR01135">
    <property type="entry name" value="glmS"/>
    <property type="match status" value="1"/>
</dbReference>
<dbReference type="AlphaFoldDB" id="C0CPF9"/>
<dbReference type="SUPFAM" id="SSF53697">
    <property type="entry name" value="SIS domain"/>
    <property type="match status" value="1"/>
</dbReference>
<feature type="active site" description="For Fru-6P isomerization activity" evidence="10">
    <location>
        <position position="603"/>
    </location>
</feature>
<feature type="domain" description="SIS" evidence="12">
    <location>
        <begin position="285"/>
        <end position="424"/>
    </location>
</feature>
<reference evidence="13 14" key="2">
    <citation type="submission" date="2009-02" db="EMBL/GenBank/DDBJ databases">
        <title>Draft genome sequence of Blautia hydrogenotrophica DSM 10507 (Ruminococcus hydrogenotrophicus DSM 10507).</title>
        <authorList>
            <person name="Sudarsanam P."/>
            <person name="Ley R."/>
            <person name="Guruge J."/>
            <person name="Turnbaugh P.J."/>
            <person name="Mahowald M."/>
            <person name="Liep D."/>
            <person name="Gordon J."/>
        </authorList>
    </citation>
    <scope>NUCLEOTIDE SEQUENCE [LARGE SCALE GENOMIC DNA]</scope>
    <source>
        <strain evidence="14">DSM 10507 / JCM 14656 / S5a33</strain>
    </source>
</reference>
<dbReference type="FunFam" id="3.40.50.10490:FF:000001">
    <property type="entry name" value="Glutamine--fructose-6-phosphate aminotransferase [isomerizing]"/>
    <property type="match status" value="1"/>
</dbReference>
<dbReference type="GeneID" id="86822672"/>
<evidence type="ECO:0000256" key="7">
    <source>
        <dbReference type="ARBA" id="ARBA00022679"/>
    </source>
</evidence>
<dbReference type="eggNOG" id="COG0449">
    <property type="taxonomic scope" value="Bacteria"/>
</dbReference>
<evidence type="ECO:0000256" key="10">
    <source>
        <dbReference type="HAMAP-Rule" id="MF_00164"/>
    </source>
</evidence>
<evidence type="ECO:0000256" key="9">
    <source>
        <dbReference type="ARBA" id="ARBA00022962"/>
    </source>
</evidence>
<dbReference type="GO" id="GO:0005829">
    <property type="term" value="C:cytosol"/>
    <property type="evidence" value="ECO:0007669"/>
    <property type="project" value="TreeGrafter"/>
</dbReference>
<dbReference type="InterPro" id="IPR017932">
    <property type="entry name" value="GATase_2_dom"/>
</dbReference>
<keyword evidence="6 10" id="KW-0032">Aminotransferase</keyword>
<keyword evidence="7 10" id="KW-0808">Transferase</keyword>
<evidence type="ECO:0000259" key="11">
    <source>
        <dbReference type="PROSITE" id="PS51278"/>
    </source>
</evidence>
<comment type="subunit">
    <text evidence="10">Homodimer.</text>
</comment>
<feature type="active site" description="Nucleophile; for GATase activity" evidence="10">
    <location>
        <position position="2"/>
    </location>
</feature>
<dbReference type="Pfam" id="PF01380">
    <property type="entry name" value="SIS"/>
    <property type="match status" value="2"/>
</dbReference>
<dbReference type="GO" id="GO:0006047">
    <property type="term" value="P:UDP-N-acetylglucosamine metabolic process"/>
    <property type="evidence" value="ECO:0007669"/>
    <property type="project" value="TreeGrafter"/>
</dbReference>
<dbReference type="GO" id="GO:0046349">
    <property type="term" value="P:amino sugar biosynthetic process"/>
    <property type="evidence" value="ECO:0007669"/>
    <property type="project" value="UniProtKB-ARBA"/>
</dbReference>
<dbReference type="CDD" id="cd05009">
    <property type="entry name" value="SIS_GlmS_GlmD_2"/>
    <property type="match status" value="1"/>
</dbReference>
<evidence type="ECO:0000256" key="3">
    <source>
        <dbReference type="ARBA" id="ARBA00012916"/>
    </source>
</evidence>